<dbReference type="Proteomes" id="UP000179221">
    <property type="component" value="Unassembled WGS sequence"/>
</dbReference>
<organism evidence="1 2">
    <name type="scientific">Candidatus Woesebacteria bacterium RIFCSPHIGHO2_01_FULL_40_22</name>
    <dbReference type="NCBI Taxonomy" id="1802499"/>
    <lineage>
        <taxon>Bacteria</taxon>
        <taxon>Candidatus Woeseibacteriota</taxon>
    </lineage>
</organism>
<name>A0A1F7YHT7_9BACT</name>
<protein>
    <submittedName>
        <fullName evidence="1">Uncharacterized protein</fullName>
    </submittedName>
</protein>
<dbReference type="AlphaFoldDB" id="A0A1F7YHT7"/>
<sequence length="168" mass="19301">MFKKVFRILVVIFLFTFIASNIISEYFIDLQGISIEGVYACKGKRLGKITLDRYYPPSEIWKKARSLGYSGLLHTGFGEPDDQGNGLYVDAQIKDRGYRLFLERTRDSEWKKIVVYSHRISNSCLVPHSVLKKDITGILDALGIDTNELQGLKFTHDYDLPWFTLSLL</sequence>
<evidence type="ECO:0000313" key="1">
    <source>
        <dbReference type="EMBL" id="OGM26832.1"/>
    </source>
</evidence>
<proteinExistence type="predicted"/>
<reference evidence="1 2" key="1">
    <citation type="journal article" date="2016" name="Nat. Commun.">
        <title>Thousands of microbial genomes shed light on interconnected biogeochemical processes in an aquifer system.</title>
        <authorList>
            <person name="Anantharaman K."/>
            <person name="Brown C.T."/>
            <person name="Hug L.A."/>
            <person name="Sharon I."/>
            <person name="Castelle C.J."/>
            <person name="Probst A.J."/>
            <person name="Thomas B.C."/>
            <person name="Singh A."/>
            <person name="Wilkins M.J."/>
            <person name="Karaoz U."/>
            <person name="Brodie E.L."/>
            <person name="Williams K.H."/>
            <person name="Hubbard S.S."/>
            <person name="Banfield J.F."/>
        </authorList>
    </citation>
    <scope>NUCLEOTIDE SEQUENCE [LARGE SCALE GENOMIC DNA]</scope>
</reference>
<gene>
    <name evidence="1" type="ORF">A2628_04740</name>
</gene>
<dbReference type="EMBL" id="MGGL01000009">
    <property type="protein sequence ID" value="OGM26832.1"/>
    <property type="molecule type" value="Genomic_DNA"/>
</dbReference>
<accession>A0A1F7YHT7</accession>
<comment type="caution">
    <text evidence="1">The sequence shown here is derived from an EMBL/GenBank/DDBJ whole genome shotgun (WGS) entry which is preliminary data.</text>
</comment>
<evidence type="ECO:0000313" key="2">
    <source>
        <dbReference type="Proteomes" id="UP000179221"/>
    </source>
</evidence>